<dbReference type="AlphaFoldDB" id="A0A3R7PAI0"/>
<comment type="caution">
    <text evidence="1">The sequence shown here is derived from an EMBL/GenBank/DDBJ whole genome shotgun (WGS) entry which is preliminary data.</text>
</comment>
<keyword evidence="2" id="KW-1185">Reference proteome</keyword>
<proteinExistence type="predicted"/>
<dbReference type="EMBL" id="QCYY01001149">
    <property type="protein sequence ID" value="ROT80139.1"/>
    <property type="molecule type" value="Genomic_DNA"/>
</dbReference>
<sequence length="238" mass="26936">MRGARELRRTVASFGIRRDNRRRTMPWETAKRPGPFVPCPFPCRIMGARTSPCRITEGRACPCRITEGRTSPCRIMGSPTYLLGIMMDAIVVSRITGRIMGRITNTQEGVRMMGIPGRGILLGMTMRRRVRHREGAREGQERDIKGLLRTRDSPGPRPMRRMNSMAEMRGQRIPGHHMTLGAIFLKDLGQHTLLKILGRPTSLKPPGHLISLKVPSYPIILKVLVHQIILKVLCYPIF</sequence>
<accession>A0A3R7PAI0</accession>
<name>A0A3R7PAI0_PENVA</name>
<evidence type="ECO:0000313" key="2">
    <source>
        <dbReference type="Proteomes" id="UP000283509"/>
    </source>
</evidence>
<gene>
    <name evidence="1" type="ORF">C7M84_001137</name>
</gene>
<protein>
    <submittedName>
        <fullName evidence="1">Uncharacterized protein</fullName>
    </submittedName>
</protein>
<dbReference type="Proteomes" id="UP000283509">
    <property type="component" value="Unassembled WGS sequence"/>
</dbReference>
<reference evidence="1 2" key="2">
    <citation type="submission" date="2019-01" db="EMBL/GenBank/DDBJ databases">
        <title>The decoding of complex shrimp genome reveals the adaptation for benthos swimmer, frequently molting mechanism and breeding impact on genome.</title>
        <authorList>
            <person name="Sun Y."/>
            <person name="Gao Y."/>
            <person name="Yu Y."/>
        </authorList>
    </citation>
    <scope>NUCLEOTIDE SEQUENCE [LARGE SCALE GENOMIC DNA]</scope>
    <source>
        <tissue evidence="1">Muscle</tissue>
    </source>
</reference>
<organism evidence="1 2">
    <name type="scientific">Penaeus vannamei</name>
    <name type="common">Whiteleg shrimp</name>
    <name type="synonym">Litopenaeus vannamei</name>
    <dbReference type="NCBI Taxonomy" id="6689"/>
    <lineage>
        <taxon>Eukaryota</taxon>
        <taxon>Metazoa</taxon>
        <taxon>Ecdysozoa</taxon>
        <taxon>Arthropoda</taxon>
        <taxon>Crustacea</taxon>
        <taxon>Multicrustacea</taxon>
        <taxon>Malacostraca</taxon>
        <taxon>Eumalacostraca</taxon>
        <taxon>Eucarida</taxon>
        <taxon>Decapoda</taxon>
        <taxon>Dendrobranchiata</taxon>
        <taxon>Penaeoidea</taxon>
        <taxon>Penaeidae</taxon>
        <taxon>Penaeus</taxon>
    </lineage>
</organism>
<reference evidence="1 2" key="1">
    <citation type="submission" date="2018-04" db="EMBL/GenBank/DDBJ databases">
        <authorList>
            <person name="Zhang X."/>
            <person name="Yuan J."/>
            <person name="Li F."/>
            <person name="Xiang J."/>
        </authorList>
    </citation>
    <scope>NUCLEOTIDE SEQUENCE [LARGE SCALE GENOMIC DNA]</scope>
    <source>
        <tissue evidence="1">Muscle</tissue>
    </source>
</reference>
<evidence type="ECO:0000313" key="1">
    <source>
        <dbReference type="EMBL" id="ROT80139.1"/>
    </source>
</evidence>